<evidence type="ECO:0000259" key="5">
    <source>
        <dbReference type="SMART" id="SM00490"/>
    </source>
</evidence>
<protein>
    <recommendedName>
        <fullName evidence="5">Helicase C-terminal domain-containing protein</fullName>
    </recommendedName>
</protein>
<organism evidence="6">
    <name type="scientific">viral metagenome</name>
    <dbReference type="NCBI Taxonomy" id="1070528"/>
    <lineage>
        <taxon>unclassified sequences</taxon>
        <taxon>metagenomes</taxon>
        <taxon>organismal metagenomes</taxon>
    </lineage>
</organism>
<dbReference type="PANTHER" id="PTHR45766:SF3">
    <property type="entry name" value="DNA ANNEALING HELICASE AND ENDONUCLEASE ZRANB3"/>
    <property type="match status" value="1"/>
</dbReference>
<dbReference type="GO" id="GO:0004386">
    <property type="term" value="F:helicase activity"/>
    <property type="evidence" value="ECO:0007669"/>
    <property type="project" value="UniProtKB-KW"/>
</dbReference>
<evidence type="ECO:0000256" key="1">
    <source>
        <dbReference type="ARBA" id="ARBA00022741"/>
    </source>
</evidence>
<evidence type="ECO:0000256" key="3">
    <source>
        <dbReference type="ARBA" id="ARBA00022806"/>
    </source>
</evidence>
<dbReference type="SMART" id="SM00490">
    <property type="entry name" value="HELICc"/>
    <property type="match status" value="1"/>
</dbReference>
<dbReference type="EMBL" id="MN740648">
    <property type="protein sequence ID" value="QHS79569.1"/>
    <property type="molecule type" value="Genomic_DNA"/>
</dbReference>
<dbReference type="SUPFAM" id="SSF52540">
    <property type="entry name" value="P-loop containing nucleoside triphosphate hydrolases"/>
    <property type="match status" value="2"/>
</dbReference>
<accession>A0A6C0AIG8</accession>
<reference evidence="6" key="1">
    <citation type="journal article" date="2020" name="Nature">
        <title>Giant virus diversity and host interactions through global metagenomics.</title>
        <authorList>
            <person name="Schulz F."/>
            <person name="Roux S."/>
            <person name="Paez-Espino D."/>
            <person name="Jungbluth S."/>
            <person name="Walsh D.A."/>
            <person name="Denef V.J."/>
            <person name="McMahon K.D."/>
            <person name="Konstantinidis K.T."/>
            <person name="Eloe-Fadrosh E.A."/>
            <person name="Kyrpides N.C."/>
            <person name="Woyke T."/>
        </authorList>
    </citation>
    <scope>NUCLEOTIDE SEQUENCE</scope>
    <source>
        <strain evidence="6">GVMAG-S-1035237-23</strain>
    </source>
</reference>
<dbReference type="GO" id="GO:0031297">
    <property type="term" value="P:replication fork processing"/>
    <property type="evidence" value="ECO:0007669"/>
    <property type="project" value="TreeGrafter"/>
</dbReference>
<feature type="domain" description="Helicase C-terminal" evidence="5">
    <location>
        <begin position="608"/>
        <end position="686"/>
    </location>
</feature>
<keyword evidence="2" id="KW-0378">Hydrolase</keyword>
<dbReference type="Pfam" id="PF00271">
    <property type="entry name" value="Helicase_C"/>
    <property type="match status" value="1"/>
</dbReference>
<dbReference type="AlphaFoldDB" id="A0A6C0AIG8"/>
<dbReference type="Gene3D" id="3.40.50.300">
    <property type="entry name" value="P-loop containing nucleotide triphosphate hydrolases"/>
    <property type="match status" value="2"/>
</dbReference>
<dbReference type="GO" id="GO:0004520">
    <property type="term" value="F:DNA endonuclease activity"/>
    <property type="evidence" value="ECO:0007669"/>
    <property type="project" value="TreeGrafter"/>
</dbReference>
<evidence type="ECO:0000256" key="2">
    <source>
        <dbReference type="ARBA" id="ARBA00022801"/>
    </source>
</evidence>
<name>A0A6C0AIG8_9ZZZZ</name>
<keyword evidence="4" id="KW-0067">ATP-binding</keyword>
<evidence type="ECO:0000256" key="4">
    <source>
        <dbReference type="ARBA" id="ARBA00022840"/>
    </source>
</evidence>
<dbReference type="GO" id="GO:0016787">
    <property type="term" value="F:hydrolase activity"/>
    <property type="evidence" value="ECO:0007669"/>
    <property type="project" value="UniProtKB-KW"/>
</dbReference>
<sequence length="878" mass="101998">MSFVLPDRKAFSDFITRIFMKYRQKDVEGTETKGFQLQPYQKLVRDYLMIETPYRGLLVYHGLGSGKTCSSIAVAESLMGNKKIYIITPARLEDNYKNEIRNCGDPIYKFEQHWEEHKIRTLEDRELAKTLGVTEKYLDENGAFFVTVKDAAPNFSTLTPDFKKRIETQINDTINSRFTFIRYNGISKVNVDRILPSERMFDDSVVVLEEAHNLIGSVFNERETKMRLFDYMYKAKNIKIVCLSGTPVINRPQEIAYLMNLLRGAIERVNVPTKSAITWDEGMMTAFFRQLKDVDTIEYNSVRRVFMLTRNPPNFESVYNDKGERIAVKYNKDFKQEPDIKVWASKWKVDFETKFPGIQLEDETKMSTELLECLPTDFEEFMKTFVDGLKIKNALLFGRRIQGLVSYYRGADENLLPKRLDEDKTLTKIPMSDEQFLRYLTARKEELEREAKKKRMPSLNDDMGSYRPASRLVCNYAIPPEFKYKMSEETGETETSMWGNPISEDKLVILNKLDAEPERFLSPKSLALYSPKMAQMLKDLKEGVGENKPWRNQFVYSQYKTLEGLGVFGLVLKHNGFQRYKLIKEGGQWKEDPKMEKGKPAYGMYTGDEEEDELEFMRQIFNGQYTDTFPAALKDSIKEKRLCILMGSSSAAEGITLLNVRNVYIMEPYWNPARIDQVIGRAIRLNSHSSLPPEERTVTVKLYMSVFTPEQTASSENNVVLIRRNDTGMKMYEGDEPREAFMSSDEYLYDVSFRKNRLIKSLALVLKQSAVDCEIHRKLHSKEQPVIQCMRFDTSVTAEDLAYRPKYLDDEKDELYTLNLVKRKRRLQIIKVKGMAMVLDPQSNEIFDYGAWGDEKRLLQIGRRTGPTSISFFPHVVV</sequence>
<dbReference type="GO" id="GO:0005524">
    <property type="term" value="F:ATP binding"/>
    <property type="evidence" value="ECO:0007669"/>
    <property type="project" value="UniProtKB-KW"/>
</dbReference>
<dbReference type="InterPro" id="IPR001650">
    <property type="entry name" value="Helicase_C-like"/>
</dbReference>
<evidence type="ECO:0000313" key="6">
    <source>
        <dbReference type="EMBL" id="QHS79569.1"/>
    </source>
</evidence>
<dbReference type="InterPro" id="IPR027417">
    <property type="entry name" value="P-loop_NTPase"/>
</dbReference>
<dbReference type="PANTHER" id="PTHR45766">
    <property type="entry name" value="DNA ANNEALING HELICASE AND ENDONUCLEASE ZRANB3 FAMILY MEMBER"/>
    <property type="match status" value="1"/>
</dbReference>
<dbReference type="GO" id="GO:0006281">
    <property type="term" value="P:DNA repair"/>
    <property type="evidence" value="ECO:0007669"/>
    <property type="project" value="TreeGrafter"/>
</dbReference>
<dbReference type="GO" id="GO:0043596">
    <property type="term" value="C:nuclear replication fork"/>
    <property type="evidence" value="ECO:0007669"/>
    <property type="project" value="TreeGrafter"/>
</dbReference>
<keyword evidence="3" id="KW-0347">Helicase</keyword>
<keyword evidence="1" id="KW-0547">Nucleotide-binding</keyword>
<proteinExistence type="predicted"/>